<evidence type="ECO:0000313" key="2">
    <source>
        <dbReference type="Proteomes" id="UP000222564"/>
    </source>
</evidence>
<dbReference type="SUPFAM" id="SSF53335">
    <property type="entry name" value="S-adenosyl-L-methionine-dependent methyltransferases"/>
    <property type="match status" value="1"/>
</dbReference>
<dbReference type="EMBL" id="AWQQ01000054">
    <property type="protein sequence ID" value="PHJ38310.1"/>
    <property type="molecule type" value="Genomic_DNA"/>
</dbReference>
<dbReference type="PANTHER" id="PTHR37909">
    <property type="entry name" value="S-ADENOSYL-L-METHIONINE-DEPENDENT METHYLTRANSFERASES SUPERFAMILY PROTEIN"/>
    <property type="match status" value="1"/>
</dbReference>
<sequence length="206" mass="23161">MFEWIIGEGWCNKQVSNPLMDKIQAMAKAADDGWGKAYGLFGKVVQEKELKVGAEIGVAFGGHAESLLKIPTLEKLYGVDPYLHMENYNDPMNLPQLEFDQLYQYTLDRLSSFAEKYRHIRKPSIDAVNDIVGQIDFVYIDADHSFQGVLRDLTVWFPKVTKGGIIGGHDYGHPNFPGVKRAVDEFLTDSGGLFTQREKGFGGLKR</sequence>
<comment type="caution">
    <text evidence="1">The sequence shown here is derived from an EMBL/GenBank/DDBJ whole genome shotgun (WGS) entry which is preliminary data.</text>
</comment>
<reference evidence="1 2" key="1">
    <citation type="submission" date="2013-09" db="EMBL/GenBank/DDBJ databases">
        <title>Biodegradation of hydrocarbons in the deep terrestrial subsurface : characterization of a microbial consortium composed of two Desulfotomaculum species originating from a deep geological formation.</title>
        <authorList>
            <person name="Aullo T."/>
            <person name="Berlendis S."/>
            <person name="Lascourreges J.-F."/>
            <person name="Dessort D."/>
            <person name="Saint-Laurent S."/>
            <person name="Schraauwers B."/>
            <person name="Mas J."/>
            <person name="Magot M."/>
            <person name="Ranchou-Peyruse A."/>
        </authorList>
    </citation>
    <scope>NUCLEOTIDE SEQUENCE [LARGE SCALE GENOMIC DNA]</scope>
    <source>
        <strain evidence="1 2">Bs107</strain>
    </source>
</reference>
<proteinExistence type="predicted"/>
<dbReference type="Gene3D" id="3.40.50.150">
    <property type="entry name" value="Vaccinia Virus protein VP39"/>
    <property type="match status" value="1"/>
</dbReference>
<dbReference type="Proteomes" id="UP000222564">
    <property type="component" value="Unassembled WGS sequence"/>
</dbReference>
<keyword evidence="2" id="KW-1185">Reference proteome</keyword>
<name>A0A2C6LII4_9FIRM</name>
<accession>A0A2C6LII4</accession>
<gene>
    <name evidence="1" type="ORF">P378_10790</name>
</gene>
<dbReference type="InterPro" id="IPR029063">
    <property type="entry name" value="SAM-dependent_MTases_sf"/>
</dbReference>
<dbReference type="Pfam" id="PF13578">
    <property type="entry name" value="Methyltransf_24"/>
    <property type="match status" value="1"/>
</dbReference>
<protein>
    <recommendedName>
        <fullName evidence="3">Methyltransferase</fullName>
    </recommendedName>
</protein>
<dbReference type="AlphaFoldDB" id="A0A2C6LII4"/>
<organism evidence="1 2">
    <name type="scientific">Desulforamulus profundi</name>
    <dbReference type="NCBI Taxonomy" id="1383067"/>
    <lineage>
        <taxon>Bacteria</taxon>
        <taxon>Bacillati</taxon>
        <taxon>Bacillota</taxon>
        <taxon>Clostridia</taxon>
        <taxon>Eubacteriales</taxon>
        <taxon>Peptococcaceae</taxon>
        <taxon>Desulforamulus</taxon>
    </lineage>
</organism>
<evidence type="ECO:0008006" key="3">
    <source>
        <dbReference type="Google" id="ProtNLM"/>
    </source>
</evidence>
<evidence type="ECO:0000313" key="1">
    <source>
        <dbReference type="EMBL" id="PHJ38310.1"/>
    </source>
</evidence>
<dbReference type="PANTHER" id="PTHR37909:SF1">
    <property type="entry name" value="S-ADENOSYL-L-METHIONINE-DEPENDENT METHYLTRANSFERASES SUPERFAMILY PROTEIN"/>
    <property type="match status" value="1"/>
</dbReference>